<evidence type="ECO:0000256" key="1">
    <source>
        <dbReference type="ARBA" id="ARBA00022722"/>
    </source>
</evidence>
<keyword evidence="1 9" id="KW-0540">Nuclease</keyword>
<dbReference type="GO" id="GO:0045910">
    <property type="term" value="P:negative regulation of DNA recombination"/>
    <property type="evidence" value="ECO:0007669"/>
    <property type="project" value="InterPro"/>
</dbReference>
<dbReference type="EC" id="3.1.-.-" evidence="9"/>
<dbReference type="Pfam" id="PF20297">
    <property type="entry name" value="MSSS"/>
    <property type="match status" value="1"/>
</dbReference>
<comment type="function">
    <text evidence="9">Acts as a ribosome collision sensor, splitting the ribosome into its 2 subunits. Detects stalled/collided 70S ribosomes which it binds and splits by an ATP-hydrolysis driven conformational change. Acts upstream of the ribosome quality control system (RQC), a ribosome-associated complex that mediates the extraction of incompletely synthesized nascent chains from stalled ribosomes and their subsequent degradation. Probably generates substrates for RQC.</text>
</comment>
<evidence type="ECO:0000313" key="13">
    <source>
        <dbReference type="Proteomes" id="UP000195985"/>
    </source>
</evidence>
<organism evidence="12 13">
    <name type="scientific">Trichococcus pasteurii</name>
    <dbReference type="NCBI Taxonomy" id="43064"/>
    <lineage>
        <taxon>Bacteria</taxon>
        <taxon>Bacillati</taxon>
        <taxon>Bacillota</taxon>
        <taxon>Bacilli</taxon>
        <taxon>Lactobacillales</taxon>
        <taxon>Carnobacteriaceae</taxon>
        <taxon>Trichococcus</taxon>
    </lineage>
</organism>
<dbReference type="GO" id="GO:0005524">
    <property type="term" value="F:ATP binding"/>
    <property type="evidence" value="ECO:0007669"/>
    <property type="project" value="UniProtKB-UniRule"/>
</dbReference>
<evidence type="ECO:0000256" key="6">
    <source>
        <dbReference type="ARBA" id="ARBA00022840"/>
    </source>
</evidence>
<dbReference type="Pfam" id="PF01713">
    <property type="entry name" value="Smr"/>
    <property type="match status" value="1"/>
</dbReference>
<dbReference type="InterPro" id="IPR007696">
    <property type="entry name" value="DNA_mismatch_repair_MutS_core"/>
</dbReference>
<dbReference type="GO" id="GO:0072344">
    <property type="term" value="P:rescue of stalled ribosome"/>
    <property type="evidence" value="ECO:0007669"/>
    <property type="project" value="UniProtKB-UniRule"/>
</dbReference>
<feature type="binding site" evidence="9">
    <location>
        <begin position="334"/>
        <end position="341"/>
    </location>
    <ligand>
        <name>ATP</name>
        <dbReference type="ChEBI" id="CHEBI:30616"/>
    </ligand>
</feature>
<dbReference type="CDD" id="cd03280">
    <property type="entry name" value="ABC_MutS2"/>
    <property type="match status" value="1"/>
</dbReference>
<sequence length="791" mass="88595">MNNKISKTLEFEKIKQQLQNFAATDQGIDKIQALRPETDPEKVIALQNETEDGRKVLRLKGGIPMPRLKSIRSHLKRLEIGGTLNGKEIAEIGRVLSTTREIIQFFQWFEDNEIPFFVLDELVDRLVVLPEITRKIQATVYEDGTIQNDASPALKGIRTGIKQGEQNIRTKLDDIIRGNKASYLSDAIITIRNDRFVIPVKVEYRNQFGGIVHDQSSTGQTLYIEPQAILDLNNHLRQLAAQEKAEIERILYELSMEIEPFTQELYGNSEVLATLDFINAKARYADSLKATRPTISKENHIAIWKARHPLIDQNDVVANDLILGEAYQAIVITGPNTGGKTIMLKTLGIIQMMGQSGLQIPADEDSQIGIFTEIFADIGDEQSIEQSLSTFSSHMTNIVSILNQIDDKSLVLLDELGSGTDPQEGASLAISILDYIGGIGSYVMATTHYPELKAYGYNRSGTINASMEFNVETLAPTYRLQIGVPGRSNAFDISKRLGLNPSIIDQARSFIDVDSQNLNEMIADLEQKRRVTEKESMQLQAQLEESDKLLADLKRANEKLETNKEKIIEDAKKEANKLVDTAKEEAEFLLQEIREMQLNMGTSGSIKEHELIDLRRQFNDLRQDESLAKNKVLRKEKEKKILKPGDEVITETYGQRGTLVEKKGNGEWVVQMGIMKMKLPESDLRLIKEEPQQQKRQRQIATVKSASSSHVATQLDLRGQRYEEALAEVDQYLDAALLAGYPQVTIVHGKGTGALRKGVGDLLKRHPQVLSYEYAPVNAGGNGATIVTFRG</sequence>
<dbReference type="Gene3D" id="3.40.50.300">
    <property type="entry name" value="P-loop containing nucleotide triphosphate hydrolases"/>
    <property type="match status" value="1"/>
</dbReference>
<keyword evidence="13" id="KW-1185">Reference proteome</keyword>
<protein>
    <recommendedName>
        <fullName evidence="9">Endonuclease MutS2</fullName>
        <ecNumber evidence="9">3.1.-.-</ecNumber>
    </recommendedName>
    <alternativeName>
        <fullName evidence="9">Ribosome-associated protein quality control-upstream factor</fullName>
        <shortName evidence="9">RQC-upstream factor</shortName>
        <shortName evidence="9">RqcU</shortName>
        <ecNumber evidence="9">3.6.4.-</ecNumber>
    </alternativeName>
</protein>
<dbReference type="NCBIfam" id="TIGR01069">
    <property type="entry name" value="mutS2"/>
    <property type="match status" value="1"/>
</dbReference>
<dbReference type="GO" id="GO:0140664">
    <property type="term" value="F:ATP-dependent DNA damage sensor activity"/>
    <property type="evidence" value="ECO:0007669"/>
    <property type="project" value="InterPro"/>
</dbReference>
<evidence type="ECO:0000259" key="11">
    <source>
        <dbReference type="PROSITE" id="PS50828"/>
    </source>
</evidence>
<dbReference type="EC" id="3.6.4.-" evidence="9"/>
<evidence type="ECO:0000313" key="12">
    <source>
        <dbReference type="EMBL" id="SLM50356.1"/>
    </source>
</evidence>
<dbReference type="InterPro" id="IPR002625">
    <property type="entry name" value="Smr_dom"/>
</dbReference>
<dbReference type="PIRSF" id="PIRSF005814">
    <property type="entry name" value="MutS_YshD"/>
    <property type="match status" value="1"/>
</dbReference>
<evidence type="ECO:0000256" key="3">
    <source>
        <dbReference type="ARBA" id="ARBA00022741"/>
    </source>
</evidence>
<dbReference type="STRING" id="43064.SAMN04488086_10232"/>
<dbReference type="SUPFAM" id="SSF160443">
    <property type="entry name" value="SMR domain-like"/>
    <property type="match status" value="1"/>
</dbReference>
<dbReference type="Proteomes" id="UP000195985">
    <property type="component" value="Unassembled WGS sequence"/>
</dbReference>
<evidence type="ECO:0000256" key="7">
    <source>
        <dbReference type="ARBA" id="ARBA00022884"/>
    </source>
</evidence>
<comment type="similarity">
    <text evidence="9">Belongs to the DNA mismatch repair MutS family. MutS2 subfamily.</text>
</comment>
<dbReference type="Pfam" id="PF00488">
    <property type="entry name" value="MutS_V"/>
    <property type="match status" value="1"/>
</dbReference>
<dbReference type="SMART" id="SM00534">
    <property type="entry name" value="MUTSac"/>
    <property type="match status" value="1"/>
</dbReference>
<dbReference type="EMBL" id="FWEY01000001">
    <property type="protein sequence ID" value="SLM50356.1"/>
    <property type="molecule type" value="Genomic_DNA"/>
</dbReference>
<keyword evidence="6 9" id="KW-0067">ATP-binding</keyword>
<evidence type="ECO:0000256" key="2">
    <source>
        <dbReference type="ARBA" id="ARBA00022730"/>
    </source>
</evidence>
<keyword evidence="4 9" id="KW-0255">Endonuclease</keyword>
<dbReference type="PANTHER" id="PTHR48466:SF2">
    <property type="entry name" value="OS10G0509000 PROTEIN"/>
    <property type="match status" value="1"/>
</dbReference>
<keyword evidence="2 9" id="KW-0699">rRNA-binding</keyword>
<dbReference type="InterPro" id="IPR046893">
    <property type="entry name" value="MSSS"/>
</dbReference>
<dbReference type="InterPro" id="IPR045076">
    <property type="entry name" value="MutS"/>
</dbReference>
<dbReference type="AlphaFoldDB" id="A0A1W1IBH9"/>
<dbReference type="GO" id="GO:0030983">
    <property type="term" value="F:mismatched DNA binding"/>
    <property type="evidence" value="ECO:0007669"/>
    <property type="project" value="InterPro"/>
</dbReference>
<evidence type="ECO:0000256" key="10">
    <source>
        <dbReference type="SAM" id="Coils"/>
    </source>
</evidence>
<keyword evidence="7 9" id="KW-0694">RNA-binding</keyword>
<dbReference type="GO" id="GO:0016887">
    <property type="term" value="F:ATP hydrolysis activity"/>
    <property type="evidence" value="ECO:0007669"/>
    <property type="project" value="InterPro"/>
</dbReference>
<dbReference type="GO" id="GO:0006298">
    <property type="term" value="P:mismatch repair"/>
    <property type="evidence" value="ECO:0007669"/>
    <property type="project" value="InterPro"/>
</dbReference>
<reference evidence="13" key="1">
    <citation type="submission" date="2016-04" db="EMBL/GenBank/DDBJ databases">
        <authorList>
            <person name="Strepis N."/>
        </authorList>
    </citation>
    <scope>NUCLEOTIDE SEQUENCE [LARGE SCALE GENOMIC DNA]</scope>
</reference>
<dbReference type="GO" id="GO:0004519">
    <property type="term" value="F:endonuclease activity"/>
    <property type="evidence" value="ECO:0007669"/>
    <property type="project" value="UniProtKB-UniRule"/>
</dbReference>
<dbReference type="PROSITE" id="PS50828">
    <property type="entry name" value="SMR"/>
    <property type="match status" value="1"/>
</dbReference>
<keyword evidence="10" id="KW-0175">Coiled coil</keyword>
<evidence type="ECO:0000256" key="5">
    <source>
        <dbReference type="ARBA" id="ARBA00022801"/>
    </source>
</evidence>
<dbReference type="SUPFAM" id="SSF48334">
    <property type="entry name" value="DNA repair protein MutS, domain III"/>
    <property type="match status" value="1"/>
</dbReference>
<evidence type="ECO:0000256" key="9">
    <source>
        <dbReference type="HAMAP-Rule" id="MF_00092"/>
    </source>
</evidence>
<dbReference type="SMART" id="SM00463">
    <property type="entry name" value="SMR"/>
    <property type="match status" value="1"/>
</dbReference>
<dbReference type="InterPro" id="IPR027417">
    <property type="entry name" value="P-loop_NTPase"/>
</dbReference>
<comment type="subunit">
    <text evidence="9">Homodimer. Binds to stalled ribosomes, contacting rRNA.</text>
</comment>
<dbReference type="PROSITE" id="PS00486">
    <property type="entry name" value="DNA_MISMATCH_REPAIR_2"/>
    <property type="match status" value="1"/>
</dbReference>
<keyword evidence="5 9" id="KW-0378">Hydrolase</keyword>
<dbReference type="InterPro" id="IPR036063">
    <property type="entry name" value="Smr_dom_sf"/>
</dbReference>
<dbReference type="SUPFAM" id="SSF52540">
    <property type="entry name" value="P-loop containing nucleoside triphosphate hydrolases"/>
    <property type="match status" value="1"/>
</dbReference>
<gene>
    <name evidence="9" type="primary">mutS2</name>
    <name evidence="9" type="synonym">rqcU</name>
    <name evidence="12" type="ORF">TPAS_26</name>
</gene>
<dbReference type="HAMAP" id="MF_00092">
    <property type="entry name" value="MutS2"/>
    <property type="match status" value="1"/>
</dbReference>
<name>A0A1W1IBH9_9LACT</name>
<accession>A0A1W1IBH9</accession>
<dbReference type="PANTHER" id="PTHR48466">
    <property type="entry name" value="OS10G0509000 PROTEIN-RELATED"/>
    <property type="match status" value="1"/>
</dbReference>
<keyword evidence="3 9" id="KW-0547">Nucleotide-binding</keyword>
<dbReference type="InterPro" id="IPR005747">
    <property type="entry name" value="MutS2"/>
</dbReference>
<dbReference type="FunFam" id="3.40.50.300:FF:000830">
    <property type="entry name" value="Endonuclease MutS2"/>
    <property type="match status" value="1"/>
</dbReference>
<dbReference type="SMART" id="SM00533">
    <property type="entry name" value="MUTSd"/>
    <property type="match status" value="1"/>
</dbReference>
<dbReference type="Gene3D" id="3.30.1370.110">
    <property type="match status" value="1"/>
</dbReference>
<dbReference type="GO" id="GO:0019843">
    <property type="term" value="F:rRNA binding"/>
    <property type="evidence" value="ECO:0007669"/>
    <property type="project" value="UniProtKB-UniRule"/>
</dbReference>
<keyword evidence="8 9" id="KW-0238">DNA-binding</keyword>
<evidence type="ECO:0000256" key="4">
    <source>
        <dbReference type="ARBA" id="ARBA00022759"/>
    </source>
</evidence>
<comment type="function">
    <text evidence="9">Endonuclease that is involved in the suppression of homologous recombination and thus may have a key role in the control of bacterial genetic diversity.</text>
</comment>
<feature type="coiled-coil region" evidence="10">
    <location>
        <begin position="515"/>
        <end position="599"/>
    </location>
</feature>
<evidence type="ECO:0000256" key="8">
    <source>
        <dbReference type="ARBA" id="ARBA00023125"/>
    </source>
</evidence>
<dbReference type="InterPro" id="IPR036187">
    <property type="entry name" value="DNA_mismatch_repair_MutS_sf"/>
</dbReference>
<dbReference type="GO" id="GO:0043023">
    <property type="term" value="F:ribosomal large subunit binding"/>
    <property type="evidence" value="ECO:0007669"/>
    <property type="project" value="UniProtKB-UniRule"/>
</dbReference>
<dbReference type="InterPro" id="IPR000432">
    <property type="entry name" value="DNA_mismatch_repair_MutS_C"/>
</dbReference>
<proteinExistence type="inferred from homology"/>
<feature type="domain" description="Smr" evidence="11">
    <location>
        <begin position="715"/>
        <end position="790"/>
    </location>
</feature>
<dbReference type="OrthoDB" id="9808166at2"/>
<dbReference type="RefSeq" id="WP_086941288.1">
    <property type="nucleotide sequence ID" value="NZ_FONM01000002.1"/>
</dbReference>